<reference evidence="1 2" key="2">
    <citation type="journal article" date="2022" name="Mol. Ecol. Resour.">
        <title>The genomes of chicory, endive, great burdock and yacon provide insights into Asteraceae paleo-polyploidization history and plant inulin production.</title>
        <authorList>
            <person name="Fan W."/>
            <person name="Wang S."/>
            <person name="Wang H."/>
            <person name="Wang A."/>
            <person name="Jiang F."/>
            <person name="Liu H."/>
            <person name="Zhao H."/>
            <person name="Xu D."/>
            <person name="Zhang Y."/>
        </authorList>
    </citation>
    <scope>NUCLEOTIDE SEQUENCE [LARGE SCALE GENOMIC DNA]</scope>
    <source>
        <strain evidence="2">cv. Punajuju</strain>
        <tissue evidence="1">Leaves</tissue>
    </source>
</reference>
<gene>
    <name evidence="1" type="ORF">L2E82_25658</name>
</gene>
<dbReference type="Proteomes" id="UP001055811">
    <property type="component" value="Linkage Group LG04"/>
</dbReference>
<accession>A0ACB9E453</accession>
<reference evidence="2" key="1">
    <citation type="journal article" date="2022" name="Mol. Ecol. Resour.">
        <title>The genomes of chicory, endive, great burdock and yacon provide insights into Asteraceae palaeo-polyploidization history and plant inulin production.</title>
        <authorList>
            <person name="Fan W."/>
            <person name="Wang S."/>
            <person name="Wang H."/>
            <person name="Wang A."/>
            <person name="Jiang F."/>
            <person name="Liu H."/>
            <person name="Zhao H."/>
            <person name="Xu D."/>
            <person name="Zhang Y."/>
        </authorList>
    </citation>
    <scope>NUCLEOTIDE SEQUENCE [LARGE SCALE GENOMIC DNA]</scope>
    <source>
        <strain evidence="2">cv. Punajuju</strain>
    </source>
</reference>
<sequence>MHEKSLDESRRRENVTFAEVVKGINPRGERINTQTNGHITKAHKHSPLEEGTKQMVIEMDKVATESRGRKLLAEVKSFKSLQCLFNLCRGEEVRNNLIKYIISDNMEIVINQRSFKIWIKEVEDRMFDEVERTQIQRENAPEQAISSDGEQTTGDDWTEETSDEDYDEACGESIFRESSPEIEHYKNCTREQDAELQKESYTTEDYSKAKQNQELQLYTERKQTKAMEDERRTEERSIVGLSGKMKLLLSRNTSVDP</sequence>
<protein>
    <submittedName>
        <fullName evidence="1">Uncharacterized protein</fullName>
    </submittedName>
</protein>
<evidence type="ECO:0000313" key="2">
    <source>
        <dbReference type="Proteomes" id="UP001055811"/>
    </source>
</evidence>
<evidence type="ECO:0000313" key="1">
    <source>
        <dbReference type="EMBL" id="KAI3753600.1"/>
    </source>
</evidence>
<proteinExistence type="predicted"/>
<keyword evidence="2" id="KW-1185">Reference proteome</keyword>
<organism evidence="1 2">
    <name type="scientific">Cichorium intybus</name>
    <name type="common">Chicory</name>
    <dbReference type="NCBI Taxonomy" id="13427"/>
    <lineage>
        <taxon>Eukaryota</taxon>
        <taxon>Viridiplantae</taxon>
        <taxon>Streptophyta</taxon>
        <taxon>Embryophyta</taxon>
        <taxon>Tracheophyta</taxon>
        <taxon>Spermatophyta</taxon>
        <taxon>Magnoliopsida</taxon>
        <taxon>eudicotyledons</taxon>
        <taxon>Gunneridae</taxon>
        <taxon>Pentapetalae</taxon>
        <taxon>asterids</taxon>
        <taxon>campanulids</taxon>
        <taxon>Asterales</taxon>
        <taxon>Asteraceae</taxon>
        <taxon>Cichorioideae</taxon>
        <taxon>Cichorieae</taxon>
        <taxon>Cichoriinae</taxon>
        <taxon>Cichorium</taxon>
    </lineage>
</organism>
<name>A0ACB9E453_CICIN</name>
<dbReference type="EMBL" id="CM042012">
    <property type="protein sequence ID" value="KAI3753600.1"/>
    <property type="molecule type" value="Genomic_DNA"/>
</dbReference>
<comment type="caution">
    <text evidence="1">The sequence shown here is derived from an EMBL/GenBank/DDBJ whole genome shotgun (WGS) entry which is preliminary data.</text>
</comment>